<keyword evidence="3" id="KW-1185">Reference proteome</keyword>
<reference evidence="2 3" key="1">
    <citation type="journal article" date="2012" name="J. Bacteriol.">
        <title>Genome Sequence of Strain IMCC14465, Isolated from the East Sea, Belonging to the PS1 Clade of Alphaproteobacteria.</title>
        <authorList>
            <person name="Yang S.J."/>
            <person name="Kang I."/>
            <person name="Cho J.C."/>
        </authorList>
    </citation>
    <scope>NUCLEOTIDE SEQUENCE [LARGE SCALE GENOMIC DNA]</scope>
    <source>
        <strain evidence="2 3">IMCC14465</strain>
    </source>
</reference>
<dbReference type="AlphaFoldDB" id="J9DYF9"/>
<evidence type="ECO:0000313" key="3">
    <source>
        <dbReference type="Proteomes" id="UP000004836"/>
    </source>
</evidence>
<proteinExistence type="predicted"/>
<protein>
    <recommendedName>
        <fullName evidence="4">Cell division protein FtsL</fullName>
    </recommendedName>
</protein>
<name>J9DYF9_9PROT</name>
<organism evidence="2 3">
    <name type="scientific">alpha proteobacterium IMCC14465</name>
    <dbReference type="NCBI Taxonomy" id="1220535"/>
    <lineage>
        <taxon>Bacteria</taxon>
        <taxon>Pseudomonadati</taxon>
        <taxon>Pseudomonadota</taxon>
        <taxon>Alphaproteobacteria</taxon>
        <taxon>PS1 clade</taxon>
    </lineage>
</organism>
<dbReference type="EMBL" id="ALYF01000002">
    <property type="protein sequence ID" value="EJW22022.1"/>
    <property type="molecule type" value="Genomic_DNA"/>
</dbReference>
<sequence length="129" mass="14779">MIRLVNIMMFIAVIALFATVYHVRYGADAEYKAIRHAERVIEKEETTRRILEAEWVSLNNPARLEKLSEMHLRLEPLAATQIRTPESFALSDEDQIVKANIKSGNHEGWQEGWQGSWSVSGDRGELDAR</sequence>
<accession>J9DYF9</accession>
<evidence type="ECO:0000256" key="1">
    <source>
        <dbReference type="SAM" id="MobiDB-lite"/>
    </source>
</evidence>
<dbReference type="OrthoDB" id="7165680at2"/>
<dbReference type="STRING" id="1220535.IMCC14465_04160"/>
<gene>
    <name evidence="2" type="ORF">IMCC14465_04160</name>
</gene>
<comment type="caution">
    <text evidence="2">The sequence shown here is derived from an EMBL/GenBank/DDBJ whole genome shotgun (WGS) entry which is preliminary data.</text>
</comment>
<dbReference type="Proteomes" id="UP000004836">
    <property type="component" value="Unassembled WGS sequence"/>
</dbReference>
<evidence type="ECO:0000313" key="2">
    <source>
        <dbReference type="EMBL" id="EJW22022.1"/>
    </source>
</evidence>
<dbReference type="eggNOG" id="COG5462">
    <property type="taxonomic scope" value="Bacteria"/>
</dbReference>
<evidence type="ECO:0008006" key="4">
    <source>
        <dbReference type="Google" id="ProtNLM"/>
    </source>
</evidence>
<feature type="region of interest" description="Disordered" evidence="1">
    <location>
        <begin position="106"/>
        <end position="129"/>
    </location>
</feature>